<organism evidence="3">
    <name type="scientific">Telmatobacter sp. DSM 110680</name>
    <dbReference type="NCBI Taxonomy" id="3036704"/>
    <lineage>
        <taxon>Bacteria</taxon>
        <taxon>Pseudomonadati</taxon>
        <taxon>Acidobacteriota</taxon>
        <taxon>Terriglobia</taxon>
        <taxon>Terriglobales</taxon>
        <taxon>Acidobacteriaceae</taxon>
        <taxon>Telmatobacter</taxon>
    </lineage>
</organism>
<evidence type="ECO:0000256" key="1">
    <source>
        <dbReference type="SAM" id="MobiDB-lite"/>
    </source>
</evidence>
<feature type="region of interest" description="Disordered" evidence="1">
    <location>
        <begin position="21"/>
        <end position="99"/>
    </location>
</feature>
<dbReference type="AlphaFoldDB" id="A0AAU7DKD2"/>
<feature type="region of interest" description="Disordered" evidence="1">
    <location>
        <begin position="293"/>
        <end position="321"/>
    </location>
</feature>
<feature type="compositionally biased region" description="Basic and acidic residues" evidence="1">
    <location>
        <begin position="293"/>
        <end position="310"/>
    </location>
</feature>
<protein>
    <submittedName>
        <fullName evidence="3">Uncharacterized protein</fullName>
    </submittedName>
</protein>
<feature type="compositionally biased region" description="Low complexity" evidence="1">
    <location>
        <begin position="71"/>
        <end position="86"/>
    </location>
</feature>
<feature type="compositionally biased region" description="Polar residues" evidence="1">
    <location>
        <begin position="21"/>
        <end position="35"/>
    </location>
</feature>
<evidence type="ECO:0000313" key="3">
    <source>
        <dbReference type="EMBL" id="XBH17790.1"/>
    </source>
</evidence>
<accession>A0AAU7DKD2</accession>
<reference evidence="3" key="1">
    <citation type="submission" date="2023-03" db="EMBL/GenBank/DDBJ databases">
        <title>Edaphobacter sp.</title>
        <authorList>
            <person name="Huber K.J."/>
            <person name="Papendorf J."/>
            <person name="Pilke C."/>
            <person name="Bunk B."/>
            <person name="Sproeer C."/>
            <person name="Pester M."/>
        </authorList>
    </citation>
    <scope>NUCLEOTIDE SEQUENCE</scope>
    <source>
        <strain evidence="3">DSM 110680</strain>
    </source>
</reference>
<dbReference type="RefSeq" id="WP_348263015.1">
    <property type="nucleotide sequence ID" value="NZ_CP121196.1"/>
</dbReference>
<gene>
    <name evidence="3" type="ORF">P8935_00305</name>
</gene>
<name>A0AAU7DKD2_9BACT</name>
<evidence type="ECO:0000256" key="2">
    <source>
        <dbReference type="SAM" id="SignalP"/>
    </source>
</evidence>
<keyword evidence="2" id="KW-0732">Signal</keyword>
<feature type="signal peptide" evidence="2">
    <location>
        <begin position="1"/>
        <end position="22"/>
    </location>
</feature>
<proteinExistence type="predicted"/>
<sequence length="321" mass="34618">MQSALRLILCGALLSAPLATVAQQEGQVPRTSSAPTMGLDRSLPDAPLPQVSIGETSEAALPRGDFDITGQSSSSSQQPSMPQPQSDDARKKAQQQINEQEHQRVLGIIPAFNTSYRGDAVSLTGKEKISLAFRSAVDPITFATAFVVAGLHEGLDDDPGFGWGTEGYFKRSGAAYLDAFDGTMIGNGFLPALLHQDPRYFRLGHGSTKHRLLYAMASAVICKHDNSGKWEPNYSNIAGNIVSGALSNYYYPSSDSGIGQTIGNGMTVTAEGTAGSIFQEFWPDISRKWFHKDPTRGLDAQAREADEGKKKKEKQPLPPEK</sequence>
<dbReference type="EMBL" id="CP121196">
    <property type="protein sequence ID" value="XBH17790.1"/>
    <property type="molecule type" value="Genomic_DNA"/>
</dbReference>
<feature type="chain" id="PRO_5043571292" evidence="2">
    <location>
        <begin position="23"/>
        <end position="321"/>
    </location>
</feature>